<feature type="compositionally biased region" description="Low complexity" evidence="1">
    <location>
        <begin position="130"/>
        <end position="145"/>
    </location>
</feature>
<feature type="compositionally biased region" description="Polar residues" evidence="1">
    <location>
        <begin position="393"/>
        <end position="406"/>
    </location>
</feature>
<feature type="compositionally biased region" description="Basic and acidic residues" evidence="1">
    <location>
        <begin position="646"/>
        <end position="655"/>
    </location>
</feature>
<feature type="compositionally biased region" description="Polar residues" evidence="1">
    <location>
        <begin position="754"/>
        <end position="770"/>
    </location>
</feature>
<reference evidence="3" key="1">
    <citation type="journal article" date="2020" name="Fungal Divers.">
        <title>Resolving the Mortierellaceae phylogeny through synthesis of multi-gene phylogenetics and phylogenomics.</title>
        <authorList>
            <person name="Vandepol N."/>
            <person name="Liber J."/>
            <person name="Desiro A."/>
            <person name="Na H."/>
            <person name="Kennedy M."/>
            <person name="Barry K."/>
            <person name="Grigoriev I.V."/>
            <person name="Miller A.N."/>
            <person name="O'Donnell K."/>
            <person name="Stajich J.E."/>
            <person name="Bonito G."/>
        </authorList>
    </citation>
    <scope>NUCLEOTIDE SEQUENCE</scope>
    <source>
        <strain evidence="3">MES-2147</strain>
    </source>
</reference>
<evidence type="ECO:0000259" key="2">
    <source>
        <dbReference type="PROSITE" id="PS50090"/>
    </source>
</evidence>
<feature type="compositionally biased region" description="Polar residues" evidence="1">
    <location>
        <begin position="1226"/>
        <end position="1242"/>
    </location>
</feature>
<feature type="compositionally biased region" description="Basic and acidic residues" evidence="1">
    <location>
        <begin position="1009"/>
        <end position="1025"/>
    </location>
</feature>
<comment type="caution">
    <text evidence="3">The sequence shown here is derived from an EMBL/GenBank/DDBJ whole genome shotgun (WGS) entry which is preliminary data.</text>
</comment>
<feature type="domain" description="Myb-like" evidence="2">
    <location>
        <begin position="467"/>
        <end position="523"/>
    </location>
</feature>
<feature type="compositionally biased region" description="Basic and acidic residues" evidence="1">
    <location>
        <begin position="576"/>
        <end position="592"/>
    </location>
</feature>
<feature type="compositionally biased region" description="Basic and acidic residues" evidence="1">
    <location>
        <begin position="838"/>
        <end position="850"/>
    </location>
</feature>
<dbReference type="AlphaFoldDB" id="A0A9P6IZX2"/>
<dbReference type="SMART" id="SM00717">
    <property type="entry name" value="SANT"/>
    <property type="match status" value="3"/>
</dbReference>
<organism evidence="3 4">
    <name type="scientific">Modicella reniformis</name>
    <dbReference type="NCBI Taxonomy" id="1440133"/>
    <lineage>
        <taxon>Eukaryota</taxon>
        <taxon>Fungi</taxon>
        <taxon>Fungi incertae sedis</taxon>
        <taxon>Mucoromycota</taxon>
        <taxon>Mortierellomycotina</taxon>
        <taxon>Mortierellomycetes</taxon>
        <taxon>Mortierellales</taxon>
        <taxon>Mortierellaceae</taxon>
        <taxon>Modicella</taxon>
    </lineage>
</organism>
<evidence type="ECO:0000256" key="1">
    <source>
        <dbReference type="SAM" id="MobiDB-lite"/>
    </source>
</evidence>
<feature type="compositionally biased region" description="Basic residues" evidence="1">
    <location>
        <begin position="240"/>
        <end position="250"/>
    </location>
</feature>
<evidence type="ECO:0000313" key="4">
    <source>
        <dbReference type="Proteomes" id="UP000749646"/>
    </source>
</evidence>
<feature type="compositionally biased region" description="Basic and acidic residues" evidence="1">
    <location>
        <begin position="741"/>
        <end position="751"/>
    </location>
</feature>
<dbReference type="Gene3D" id="1.10.10.60">
    <property type="entry name" value="Homeodomain-like"/>
    <property type="match status" value="1"/>
</dbReference>
<feature type="compositionally biased region" description="Acidic residues" evidence="1">
    <location>
        <begin position="89"/>
        <end position="101"/>
    </location>
</feature>
<sequence length="1257" mass="143714">MANALASGRSIVSKTDWKEEDAQYLVQLIERQFPKGNIIWEWVGQHMASRGFSKSQCRSKWKRIRTKVLHGNDPPNKDKDARDHPREQEADELIEEDDDDLGDHRPLMADSRQDQGKWHHRQDYDRPSEGAGYSDSYRSGSYGSRDAYDRHRSDAYYQERDFRDGYRPRSPGPLQSSGHRSSIPHHSSRQTTQRSMGAEEDELWSEEESNGRYDHNMGGKRLSQDYQSRDHLQHRSTATSHHHHHHHRRQPSSAQVRDETGDDSSRSLSAIAATPTSFGKIEWKPEDSDYLVHLIETKFASRKVDWAWVSKQMEGRGYDRTQCKSRWWRVQHRQNQANQQQPNSNQQGSVGRSPSRHKQRESFDHAATELDPPLIANGSDDKATVSDDEAIQGSDQRSPRQRSASEQEAMDSVPRLQSSSSDVHTQGVQSDEPDVGHHRKSKDRLEDEEAHGAVEGRGTSPRPTRTHEHQKHIEWKEEDSQYMYRLIEKEFPVGNIIWSVIAEKMQSRGYSQTQCMSKWRRYLKNSKLASESNKGGVSMDLDVDSEMSLGESRQSGGFRRRGQDDRSTYSDVYGDGAKRFRRDDSRRHDRGPELGAAESTNARMVEMEYDRYYDSVGKRKRLETERAELETGYQYHHGRYSPSYGDYRDDGRESSRYPQEADSASTTVPRNNHVGDVKTSPTLAAQETEMMGRSTYRDGLPREHADSVEADQKPRHSRRDSGDGSFEREEDTTGPQEEHEEQTKSTREPHSSGRYHNQPSSTSTSEPQRWSNERRSGHHADQSQGYSAHHDQPDSPSASSPYHDYYDANHGYSGEHGAGDHVHQRHSRASEPTLDQNDVLHRPPEPERRSRPIGRSPERTTVGNSSSRNESRGAGSLTHHEDHRGHDYHPPVETSGRKYHSRLSHDYDYDYDHDYDYEYDHHRGRRGGRGPLYPQRSRQDYDRDSEYVDYALEDDMDWAAGRWESRDMARLAAAVARQGRRWETIRAQIRIPVIVSPYDDMDDIYEGIRFDPHPSLHRNSYDEPRRARHHVSSGNSRPSSSSQPGSQSYTHRRYPSSASKYGPSSSKSAPGLSSSSSERKTERQSRYGEQVAAPSTSETNDPLQVDLTMEDAEEEVHKAESSGYTSSHRYEREQGREDDVVDVVSIGDAEDNGAESETRHRRGNAAMEDQDGERLSGQGQDGLRQEKGEKKEETAAVVGANQVTEEMDMEEMKDSKDRNGTEEQTESLNVQRAQETVDSNDPGSEADRDLSMAMTLG</sequence>
<feature type="domain" description="Myb-like" evidence="2">
    <location>
        <begin position="283"/>
        <end position="331"/>
    </location>
</feature>
<proteinExistence type="predicted"/>
<feature type="compositionally biased region" description="Basic and acidic residues" evidence="1">
    <location>
        <begin position="878"/>
        <end position="890"/>
    </location>
</feature>
<feature type="compositionally biased region" description="Basic and acidic residues" evidence="1">
    <location>
        <begin position="146"/>
        <end position="167"/>
    </location>
</feature>
<feature type="region of interest" description="Disordered" evidence="1">
    <location>
        <begin position="1009"/>
        <end position="1257"/>
    </location>
</feature>
<feature type="compositionally biased region" description="Basic and acidic residues" evidence="1">
    <location>
        <begin position="102"/>
        <end position="128"/>
    </location>
</feature>
<feature type="compositionally biased region" description="Basic and acidic residues" evidence="1">
    <location>
        <begin position="75"/>
        <end position="88"/>
    </location>
</feature>
<dbReference type="PROSITE" id="PS50090">
    <property type="entry name" value="MYB_LIKE"/>
    <property type="match status" value="3"/>
</dbReference>
<feature type="compositionally biased region" description="Basic and acidic residues" evidence="1">
    <location>
        <begin position="465"/>
        <end position="474"/>
    </location>
</feature>
<keyword evidence="4" id="KW-1185">Reference proteome</keyword>
<feature type="compositionally biased region" description="Basic and acidic residues" evidence="1">
    <location>
        <begin position="1183"/>
        <end position="1194"/>
    </location>
</feature>
<feature type="compositionally biased region" description="Polar residues" evidence="1">
    <location>
        <begin position="1093"/>
        <end position="1102"/>
    </location>
</feature>
<dbReference type="CDD" id="cd00167">
    <property type="entry name" value="SANT"/>
    <property type="match status" value="1"/>
</dbReference>
<feature type="compositionally biased region" description="Basic and acidic residues" evidence="1">
    <location>
        <begin position="1210"/>
        <end position="1221"/>
    </location>
</feature>
<name>A0A9P6IZX2_9FUNG</name>
<accession>A0A9P6IZX2</accession>
<feature type="region of interest" description="Disordered" evidence="1">
    <location>
        <begin position="547"/>
        <end position="602"/>
    </location>
</feature>
<feature type="compositionally biased region" description="Basic and acidic residues" evidence="1">
    <location>
        <begin position="256"/>
        <end position="265"/>
    </location>
</feature>
<feature type="compositionally biased region" description="Basic and acidic residues" evidence="1">
    <location>
        <begin position="1128"/>
        <end position="1138"/>
    </location>
</feature>
<feature type="region of interest" description="Disordered" evidence="1">
    <location>
        <begin position="65"/>
        <end position="278"/>
    </location>
</feature>
<feature type="compositionally biased region" description="Low complexity" evidence="1">
    <location>
        <begin position="1032"/>
        <end position="1048"/>
    </location>
</feature>
<dbReference type="OrthoDB" id="676304at2759"/>
<feature type="compositionally biased region" description="Basic and acidic residues" evidence="1">
    <location>
        <begin position="1077"/>
        <end position="1086"/>
    </location>
</feature>
<dbReference type="InterPro" id="IPR001005">
    <property type="entry name" value="SANT/Myb"/>
</dbReference>
<dbReference type="Proteomes" id="UP000749646">
    <property type="component" value="Unassembled WGS sequence"/>
</dbReference>
<feature type="compositionally biased region" description="Low complexity" evidence="1">
    <location>
        <begin position="1055"/>
        <end position="1076"/>
    </location>
</feature>
<feature type="region of interest" description="Disordered" evidence="1">
    <location>
        <begin position="330"/>
        <end position="474"/>
    </location>
</feature>
<feature type="domain" description="Myb-like" evidence="2">
    <location>
        <begin position="9"/>
        <end position="65"/>
    </location>
</feature>
<feature type="compositionally biased region" description="Polar residues" evidence="1">
    <location>
        <begin position="415"/>
        <end position="429"/>
    </location>
</feature>
<feature type="compositionally biased region" description="Acidic residues" evidence="1">
    <location>
        <begin position="198"/>
        <end position="208"/>
    </location>
</feature>
<feature type="compositionally biased region" description="Basic and acidic residues" evidence="1">
    <location>
        <begin position="695"/>
        <end position="727"/>
    </location>
</feature>
<dbReference type="EMBL" id="JAAAHW010006740">
    <property type="protein sequence ID" value="KAF9955688.1"/>
    <property type="molecule type" value="Genomic_DNA"/>
</dbReference>
<feature type="region of interest" description="Disordered" evidence="1">
    <location>
        <begin position="921"/>
        <end position="942"/>
    </location>
</feature>
<feature type="compositionally biased region" description="Basic and acidic residues" evidence="1">
    <location>
        <begin position="771"/>
        <end position="781"/>
    </location>
</feature>
<evidence type="ECO:0000313" key="3">
    <source>
        <dbReference type="EMBL" id="KAF9955688.1"/>
    </source>
</evidence>
<gene>
    <name evidence="3" type="ORF">BGZ65_003240</name>
</gene>
<feature type="compositionally biased region" description="Low complexity" evidence="1">
    <location>
        <begin position="333"/>
        <end position="347"/>
    </location>
</feature>
<protein>
    <recommendedName>
        <fullName evidence="2">Myb-like domain-containing protein</fullName>
    </recommendedName>
</protein>
<feature type="region of interest" description="Disordered" evidence="1">
    <location>
        <begin position="633"/>
        <end position="898"/>
    </location>
</feature>